<name>A0A0R1DQ58_DROYA</name>
<evidence type="ECO:0000256" key="6">
    <source>
        <dbReference type="ARBA" id="ARBA00022737"/>
    </source>
</evidence>
<evidence type="ECO:0000256" key="15">
    <source>
        <dbReference type="SAM" id="SignalP"/>
    </source>
</evidence>
<dbReference type="Pfam" id="PF00008">
    <property type="entry name" value="EGF"/>
    <property type="match status" value="5"/>
</dbReference>
<feature type="domain" description="EGF-like" evidence="16">
    <location>
        <begin position="868"/>
        <end position="904"/>
    </location>
</feature>
<dbReference type="GO" id="GO:0007154">
    <property type="term" value="P:cell communication"/>
    <property type="evidence" value="ECO:0007669"/>
    <property type="project" value="UniProtKB-ARBA"/>
</dbReference>
<dbReference type="GO" id="GO:0048666">
    <property type="term" value="P:neuron development"/>
    <property type="evidence" value="ECO:0007669"/>
    <property type="project" value="UniProtKB-ARBA"/>
</dbReference>
<dbReference type="EMBL" id="CM000157">
    <property type="protein sequence ID" value="KRJ97089.1"/>
    <property type="molecule type" value="Genomic_DNA"/>
</dbReference>
<keyword evidence="10 12" id="KW-1015">Disulfide bond</keyword>
<dbReference type="GO" id="GO:0045197">
    <property type="term" value="P:establishment or maintenance of epithelial cell apical/basal polarity"/>
    <property type="evidence" value="ECO:0007669"/>
    <property type="project" value="TreeGrafter"/>
</dbReference>
<feature type="region of interest" description="Disordered" evidence="13">
    <location>
        <begin position="400"/>
        <end position="517"/>
    </location>
</feature>
<gene>
    <name evidence="18" type="primary">Dyak\GE17758</name>
    <name evidence="18" type="ORF">Dyak_GE17758</name>
</gene>
<feature type="compositionally biased region" description="Low complexity" evidence="13">
    <location>
        <begin position="51"/>
        <end position="67"/>
    </location>
</feature>
<sequence length="1168" mass="127021">MWKIYIYTLVIAVVAATTSETITNDLTAKSNRTLLKISTDESREISAVGGSTSTATPTTTATTSTTTTRATTVVEEEMGETSTPTTVRLMTTTQKMVSADLGGIGSIKDALHRIKLSEKPVDGATTTTEQPEAMDQDEQDEEDVTPTISPLQIQMQAAASYQVAETLADLNEEERARYDAMLAQQPTASKLNIVDLYPLKIEDFQPIIQNDNDELIKQRTVFTQPENAEEYKQNLMPNEVEMLVDREVIEVRDKIQINQEKFGSATTVKPTTIRPQQGTTADFTGKLLADQDDLITEIESKFQLHETTTLRPKATTQQHPGNTFIDRRVKKSFEFPMQHRASDVMAMPHIDFANTKFQTDAEAPNPPASHPEFSTTKFYNSKELYNEMLLHNKRKLMKAAKAEGSPIKSAEDTTRASSSNVTPEGKTFGPTATTTTTTATTAGSTTTTTAESTSAAATTTRLPATTTGKYQKQLKRAKLLLKALTPPKSDDKSTASPAPSTTSSSSSPTSTTITSSTTTTMATLLASARTRPAAANPTKTASKPIARPRILSRLQEKINSLECEISNVPQDSHLWRGNETHELLLPIVTTEHCQPDEHCVPNVLTWRGEAEIQSGDILIVEINDAMLNPSHEPNNTSSAVHATQVYQVTRSGHEHCDVTEGVLLDITPLVVDGRKLVTLYDKDLTEGVNLLIVVSELWGAQCVRLKVTTKTDNCGENADCSGKGVCYSNAGMEEYECQCCSGFAGPHCEEIDACNPSPCTNNGICVDLSQGHEGNSYQCLCPYGYAGKNCQYESDPCNPAECMNGGSCVGNSTHFRCDCAPGFTGPLCQHSLNECESSPCVHGICVDQEDGFRCFCQPGFAGELCNFEYNECESNPCQNGGECIDHIGSYECRCTKGFSGNRCQIKVDFCANKPCPEGHRCIDHGNDFSCECPGGRNGPDCNQMPRTQCNVNPCTHGGTCWSSGDSFYCACRPGYTGTMCEDEFVVETVVSSSEFIVDDANARNFNDKTFGSSVVLKSPIELHNAYFAAGVLAAAIFIVAVVVTICHCKVNQTYRKFSTRSTSFIPILGFSRRPKVQGKLNKHWLSGKGATATSSTNNVAPPGGPRAGGAAGPQQGTRHLPGQPQTQTTLGGQLQERPFQRHLAMNLENDMYYTVDFSENSQHSPLIQ</sequence>
<feature type="disulfide bond" evidence="12">
    <location>
        <begin position="856"/>
        <end position="865"/>
    </location>
</feature>
<feature type="disulfide bond" evidence="12">
    <location>
        <begin position="894"/>
        <end position="903"/>
    </location>
</feature>
<evidence type="ECO:0000256" key="1">
    <source>
        <dbReference type="ARBA" id="ARBA00004251"/>
    </source>
</evidence>
<reference evidence="18 19" key="3">
    <citation type="journal article" date="2007" name="PLoS Biol.">
        <title>Principles of genome evolution in the Drosophila melanogaster species group.</title>
        <authorList>
            <person name="Ranz J.M."/>
            <person name="Maurin D."/>
            <person name="Chan Y.S."/>
            <person name="von Grotthuss M."/>
            <person name="Hillier L.W."/>
            <person name="Roote J."/>
            <person name="Ashburner M."/>
            <person name="Bergman C.M."/>
        </authorList>
    </citation>
    <scope>NUCLEOTIDE SEQUENCE [LARGE SCALE GENOMIC DNA]</scope>
    <source>
        <strain evidence="18">Tai18E2</strain>
        <strain evidence="19">Tai18E2 / Tucson 14021-0261.01</strain>
    </source>
</reference>
<keyword evidence="2" id="KW-1003">Cell membrane</keyword>
<dbReference type="PROSITE" id="PS50026">
    <property type="entry name" value="EGF_3"/>
    <property type="match status" value="7"/>
</dbReference>
<comment type="caution">
    <text evidence="12">Lacks conserved residue(s) required for the propagation of feature annotation.</text>
</comment>
<evidence type="ECO:0000256" key="8">
    <source>
        <dbReference type="ARBA" id="ARBA00022989"/>
    </source>
</evidence>
<protein>
    <submittedName>
        <fullName evidence="17">Uncharacterized protein, isoform C</fullName>
    </submittedName>
    <submittedName>
        <fullName evidence="18">Uncharacterized protein, isoform E</fullName>
    </submittedName>
</protein>
<dbReference type="GO" id="GO:0023052">
    <property type="term" value="P:signaling"/>
    <property type="evidence" value="ECO:0007669"/>
    <property type="project" value="UniProtKB-ARBA"/>
</dbReference>
<dbReference type="GO" id="GO:0042063">
    <property type="term" value="P:gliogenesis"/>
    <property type="evidence" value="ECO:0007669"/>
    <property type="project" value="UniProtKB-ARBA"/>
</dbReference>
<feature type="domain" description="EGF-like" evidence="16">
    <location>
        <begin position="710"/>
        <end position="749"/>
    </location>
</feature>
<dbReference type="FunFam" id="2.10.25.10:FF:000494">
    <property type="entry name" value="Weary, isoform B"/>
    <property type="match status" value="1"/>
</dbReference>
<dbReference type="FunFam" id="2.10.25.10:FF:000685">
    <property type="entry name" value="Weary, isoform B"/>
    <property type="match status" value="1"/>
</dbReference>
<dbReference type="GO" id="GO:0005886">
    <property type="term" value="C:plasma membrane"/>
    <property type="evidence" value="ECO:0007669"/>
    <property type="project" value="UniProtKB-SubCell"/>
</dbReference>
<dbReference type="SUPFAM" id="SSF57196">
    <property type="entry name" value="EGF/Laminin"/>
    <property type="match status" value="3"/>
</dbReference>
<dbReference type="EMBL" id="CM000157">
    <property type="protein sequence ID" value="KRJ97088.1"/>
    <property type="molecule type" value="Genomic_DNA"/>
</dbReference>
<dbReference type="AlphaFoldDB" id="A0A0R1DQ58"/>
<dbReference type="Gene3D" id="2.10.25.10">
    <property type="entry name" value="Laminin"/>
    <property type="match status" value="6"/>
</dbReference>
<evidence type="ECO:0000313" key="19">
    <source>
        <dbReference type="Proteomes" id="UP000002282"/>
    </source>
</evidence>
<dbReference type="InterPro" id="IPR009030">
    <property type="entry name" value="Growth_fac_rcpt_cys_sf"/>
</dbReference>
<evidence type="ECO:0000256" key="14">
    <source>
        <dbReference type="SAM" id="Phobius"/>
    </source>
</evidence>
<dbReference type="PROSITE" id="PS01187">
    <property type="entry name" value="EGF_CA"/>
    <property type="match status" value="1"/>
</dbReference>
<feature type="disulfide bond" evidence="12">
    <location>
        <begin position="932"/>
        <end position="941"/>
    </location>
</feature>
<reference evidence="18 19" key="2">
    <citation type="journal article" date="2007" name="Nature">
        <title>Evolution of genes and genomes on the Drosophila phylogeny.</title>
        <authorList>
            <consortium name="Drosophila 12 Genomes Consortium"/>
            <person name="Clark A.G."/>
            <person name="Eisen M.B."/>
            <person name="Smith D.R."/>
            <person name="Bergman C.M."/>
            <person name="Oliver B."/>
            <person name="Markow T.A."/>
            <person name="Kaufman T.C."/>
            <person name="Kellis M."/>
            <person name="Gelbart W."/>
            <person name="Iyer V.N."/>
            <person name="Pollard D.A."/>
            <person name="Sackton T.B."/>
            <person name="Larracuente A.M."/>
            <person name="Singh N.D."/>
            <person name="Abad J.P."/>
            <person name="Abt D.N."/>
            <person name="Adryan B."/>
            <person name="Aguade M."/>
            <person name="Akashi H."/>
            <person name="Anderson W.W."/>
            <person name="Aquadro C.F."/>
            <person name="Ardell D.H."/>
            <person name="Arguello R."/>
            <person name="Artieri C.G."/>
            <person name="Barbash D.A."/>
            <person name="Barker D."/>
            <person name="Barsanti P."/>
            <person name="Batterham P."/>
            <person name="Batzoglou S."/>
            <person name="Begun D."/>
            <person name="Bhutkar A."/>
            <person name="Blanco E."/>
            <person name="Bosak S.A."/>
            <person name="Bradley R.K."/>
            <person name="Brand A.D."/>
            <person name="Brent M.R."/>
            <person name="Brooks A.N."/>
            <person name="Brown R.H."/>
            <person name="Butlin R.K."/>
            <person name="Caggese C."/>
            <person name="Calvi B.R."/>
            <person name="Bernardo de Carvalho A."/>
            <person name="Caspi A."/>
            <person name="Castrezana S."/>
            <person name="Celniker S.E."/>
            <person name="Chang J.L."/>
            <person name="Chapple C."/>
            <person name="Chatterji S."/>
            <person name="Chinwalla A."/>
            <person name="Civetta A."/>
            <person name="Clifton S.W."/>
            <person name="Comeron J.M."/>
            <person name="Costello J.C."/>
            <person name="Coyne J.A."/>
            <person name="Daub J."/>
            <person name="David R.G."/>
            <person name="Delcher A.L."/>
            <person name="Delehaunty K."/>
            <person name="Do C.B."/>
            <person name="Ebling H."/>
            <person name="Edwards K."/>
            <person name="Eickbush T."/>
            <person name="Evans J.D."/>
            <person name="Filipski A."/>
            <person name="Findeiss S."/>
            <person name="Freyhult E."/>
            <person name="Fulton L."/>
            <person name="Fulton R."/>
            <person name="Garcia A.C."/>
            <person name="Gardiner A."/>
            <person name="Garfield D.A."/>
            <person name="Garvin B.E."/>
            <person name="Gibson G."/>
            <person name="Gilbert D."/>
            <person name="Gnerre S."/>
            <person name="Godfrey J."/>
            <person name="Good R."/>
            <person name="Gotea V."/>
            <person name="Gravely B."/>
            <person name="Greenberg A.J."/>
            <person name="Griffiths-Jones S."/>
            <person name="Gross S."/>
            <person name="Guigo R."/>
            <person name="Gustafson E.A."/>
            <person name="Haerty W."/>
            <person name="Hahn M.W."/>
            <person name="Halligan D.L."/>
            <person name="Halpern A.L."/>
            <person name="Halter G.M."/>
            <person name="Han M.V."/>
            <person name="Heger A."/>
            <person name="Hillier L."/>
            <person name="Hinrichs A.S."/>
            <person name="Holmes I."/>
            <person name="Hoskins R.A."/>
            <person name="Hubisz M.J."/>
            <person name="Hultmark D."/>
            <person name="Huntley M.A."/>
            <person name="Jaffe D.B."/>
            <person name="Jagadeeshan S."/>
            <person name="Jeck W.R."/>
            <person name="Johnson J."/>
            <person name="Jones C.D."/>
            <person name="Jordan W.C."/>
            <person name="Karpen G.H."/>
            <person name="Kataoka E."/>
            <person name="Keightley P.D."/>
            <person name="Kheradpour P."/>
            <person name="Kirkness E.F."/>
            <person name="Koerich L.B."/>
            <person name="Kristiansen K."/>
            <person name="Kudrna D."/>
            <person name="Kulathinal R.J."/>
            <person name="Kumar S."/>
            <person name="Kwok R."/>
            <person name="Lander E."/>
            <person name="Langley C.H."/>
            <person name="Lapoint R."/>
            <person name="Lazzaro B.P."/>
            <person name="Lee S.J."/>
            <person name="Levesque L."/>
            <person name="Li R."/>
            <person name="Lin C.F."/>
            <person name="Lin M.F."/>
            <person name="Lindblad-Toh K."/>
            <person name="Llopart A."/>
            <person name="Long M."/>
            <person name="Low L."/>
            <person name="Lozovsky E."/>
            <person name="Lu J."/>
            <person name="Luo M."/>
            <person name="Machado C.A."/>
            <person name="Makalowski W."/>
            <person name="Marzo M."/>
            <person name="Matsuda M."/>
            <person name="Matzkin L."/>
            <person name="McAllister B."/>
            <person name="McBride C.S."/>
            <person name="McKernan B."/>
            <person name="McKernan K."/>
            <person name="Mendez-Lago M."/>
            <person name="Minx P."/>
            <person name="Mollenhauer M.U."/>
            <person name="Montooth K."/>
            <person name="Mount S.M."/>
            <person name="Mu X."/>
            <person name="Myers E."/>
            <person name="Negre B."/>
            <person name="Newfeld S."/>
            <person name="Nielsen R."/>
            <person name="Noor M.A."/>
            <person name="O'Grady P."/>
            <person name="Pachter L."/>
            <person name="Papaceit M."/>
            <person name="Parisi M.J."/>
            <person name="Parisi M."/>
            <person name="Parts L."/>
            <person name="Pedersen J.S."/>
            <person name="Pesole G."/>
            <person name="Phillippy A.M."/>
            <person name="Ponting C.P."/>
            <person name="Pop M."/>
            <person name="Porcelli D."/>
            <person name="Powell J.R."/>
            <person name="Prohaska S."/>
            <person name="Pruitt K."/>
            <person name="Puig M."/>
            <person name="Quesneville H."/>
            <person name="Ram K.R."/>
            <person name="Rand D."/>
            <person name="Rasmussen M.D."/>
            <person name="Reed L.K."/>
            <person name="Reenan R."/>
            <person name="Reily A."/>
            <person name="Remington K.A."/>
            <person name="Rieger T.T."/>
            <person name="Ritchie M.G."/>
            <person name="Robin C."/>
            <person name="Rogers Y.H."/>
            <person name="Rohde C."/>
            <person name="Rozas J."/>
            <person name="Rubenfield M.J."/>
            <person name="Ruiz A."/>
            <person name="Russo S."/>
            <person name="Salzberg S.L."/>
            <person name="Sanchez-Gracia A."/>
            <person name="Saranga D.J."/>
            <person name="Sato H."/>
            <person name="Schaeffer S.W."/>
            <person name="Schatz M.C."/>
            <person name="Schlenke T."/>
            <person name="Schwartz R."/>
            <person name="Segarra C."/>
            <person name="Singh R.S."/>
            <person name="Sirot L."/>
            <person name="Sirota M."/>
            <person name="Sisneros N.B."/>
            <person name="Smith C.D."/>
            <person name="Smith T.F."/>
            <person name="Spieth J."/>
            <person name="Stage D.E."/>
            <person name="Stark A."/>
            <person name="Stephan W."/>
            <person name="Strausberg R.L."/>
            <person name="Strempel S."/>
            <person name="Sturgill D."/>
            <person name="Sutton G."/>
            <person name="Sutton G.G."/>
            <person name="Tao W."/>
            <person name="Teichmann S."/>
            <person name="Tobari Y.N."/>
            <person name="Tomimura Y."/>
            <person name="Tsolas J.M."/>
            <person name="Valente V.L."/>
            <person name="Venter E."/>
            <person name="Venter J.C."/>
            <person name="Vicario S."/>
            <person name="Vieira F.G."/>
            <person name="Vilella A.J."/>
            <person name="Villasante A."/>
            <person name="Walenz B."/>
            <person name="Wang J."/>
            <person name="Wasserman M."/>
            <person name="Watts T."/>
            <person name="Wilson D."/>
            <person name="Wilson R.K."/>
            <person name="Wing R.A."/>
            <person name="Wolfner M.F."/>
            <person name="Wong A."/>
            <person name="Wong G.K."/>
            <person name="Wu C.I."/>
            <person name="Wu G."/>
            <person name="Yamamoto D."/>
            <person name="Yang H.P."/>
            <person name="Yang S.P."/>
            <person name="Yorke J.A."/>
            <person name="Yoshida K."/>
            <person name="Zdobnov E."/>
            <person name="Zhang P."/>
            <person name="Zhang Y."/>
            <person name="Zimin A.V."/>
            <person name="Baldwin J."/>
            <person name="Abdouelleil A."/>
            <person name="Abdulkadir J."/>
            <person name="Abebe A."/>
            <person name="Abera B."/>
            <person name="Abreu J."/>
            <person name="Acer S.C."/>
            <person name="Aftuck L."/>
            <person name="Alexander A."/>
            <person name="An P."/>
            <person name="Anderson E."/>
            <person name="Anderson S."/>
            <person name="Arachi H."/>
            <person name="Azer M."/>
            <person name="Bachantsang P."/>
            <person name="Barry A."/>
            <person name="Bayul T."/>
            <person name="Berlin A."/>
            <person name="Bessette D."/>
            <person name="Bloom T."/>
            <person name="Blye J."/>
            <person name="Boguslavskiy L."/>
            <person name="Bonnet C."/>
            <person name="Boukhgalter B."/>
            <person name="Bourzgui I."/>
            <person name="Brown A."/>
            <person name="Cahill P."/>
            <person name="Channer S."/>
            <person name="Cheshatsang Y."/>
            <person name="Chuda L."/>
            <person name="Citroen M."/>
            <person name="Collymore A."/>
            <person name="Cooke P."/>
            <person name="Costello M."/>
            <person name="D'Aco K."/>
            <person name="Daza R."/>
            <person name="De Haan G."/>
            <person name="DeGray S."/>
            <person name="DeMaso C."/>
            <person name="Dhargay N."/>
            <person name="Dooley K."/>
            <person name="Dooley E."/>
            <person name="Doricent M."/>
            <person name="Dorje P."/>
            <person name="Dorjee K."/>
            <person name="Dupes A."/>
            <person name="Elong R."/>
            <person name="Falk J."/>
            <person name="Farina A."/>
            <person name="Faro S."/>
            <person name="Ferguson D."/>
            <person name="Fisher S."/>
            <person name="Foley C.D."/>
            <person name="Franke A."/>
            <person name="Friedrich D."/>
            <person name="Gadbois L."/>
            <person name="Gearin G."/>
            <person name="Gearin C.R."/>
            <person name="Giannoukos G."/>
            <person name="Goode T."/>
            <person name="Graham J."/>
            <person name="Grandbois E."/>
            <person name="Grewal S."/>
            <person name="Gyaltsen K."/>
            <person name="Hafez N."/>
            <person name="Hagos B."/>
            <person name="Hall J."/>
            <person name="Henson C."/>
            <person name="Hollinger A."/>
            <person name="Honan T."/>
            <person name="Huard M.D."/>
            <person name="Hughes L."/>
            <person name="Hurhula B."/>
            <person name="Husby M.E."/>
            <person name="Kamat A."/>
            <person name="Kanga B."/>
            <person name="Kashin S."/>
            <person name="Khazanovich D."/>
            <person name="Kisner P."/>
            <person name="Lance K."/>
            <person name="Lara M."/>
            <person name="Lee W."/>
            <person name="Lennon N."/>
            <person name="Letendre F."/>
            <person name="LeVine R."/>
            <person name="Lipovsky A."/>
            <person name="Liu X."/>
            <person name="Liu J."/>
            <person name="Liu S."/>
            <person name="Lokyitsang T."/>
            <person name="Lokyitsang Y."/>
            <person name="Lubonja R."/>
            <person name="Lui A."/>
            <person name="MacDonald P."/>
            <person name="Magnisalis V."/>
            <person name="Maru K."/>
            <person name="Matthews C."/>
            <person name="McCusker W."/>
            <person name="McDonough S."/>
            <person name="Mehta T."/>
            <person name="Meldrim J."/>
            <person name="Meneus L."/>
            <person name="Mihai O."/>
            <person name="Mihalev A."/>
            <person name="Mihova T."/>
            <person name="Mittelman R."/>
            <person name="Mlenga V."/>
            <person name="Montmayeur A."/>
            <person name="Mulrain L."/>
            <person name="Navidi A."/>
            <person name="Naylor J."/>
            <person name="Negash T."/>
            <person name="Nguyen T."/>
            <person name="Nguyen N."/>
            <person name="Nicol R."/>
            <person name="Norbu C."/>
            <person name="Norbu N."/>
            <person name="Novod N."/>
            <person name="O'Neill B."/>
            <person name="Osman S."/>
            <person name="Markiewicz E."/>
            <person name="Oyono O.L."/>
            <person name="Patti C."/>
            <person name="Phunkhang P."/>
            <person name="Pierre F."/>
            <person name="Priest M."/>
            <person name="Raghuraman S."/>
            <person name="Rege F."/>
            <person name="Reyes R."/>
            <person name="Rise C."/>
            <person name="Rogov P."/>
            <person name="Ross K."/>
            <person name="Ryan E."/>
            <person name="Settipalli S."/>
            <person name="Shea T."/>
            <person name="Sherpa N."/>
            <person name="Shi L."/>
            <person name="Shih D."/>
            <person name="Sparrow T."/>
            <person name="Spaulding J."/>
            <person name="Stalker J."/>
            <person name="Stange-Thomann N."/>
            <person name="Stavropoulos S."/>
            <person name="Stone C."/>
            <person name="Strader C."/>
            <person name="Tesfaye S."/>
            <person name="Thomson T."/>
            <person name="Thoulutsang Y."/>
            <person name="Thoulutsang D."/>
            <person name="Topham K."/>
            <person name="Topping I."/>
            <person name="Tsamla T."/>
            <person name="Vassiliev H."/>
            <person name="Vo A."/>
            <person name="Wangchuk T."/>
            <person name="Wangdi T."/>
            <person name="Weiand M."/>
            <person name="Wilkinson J."/>
            <person name="Wilson A."/>
            <person name="Yadav S."/>
            <person name="Young G."/>
            <person name="Yu Q."/>
            <person name="Zembek L."/>
            <person name="Zhong D."/>
            <person name="Zimmer A."/>
            <person name="Zwirko Z."/>
            <person name="Jaffe D.B."/>
            <person name="Alvarez P."/>
            <person name="Brockman W."/>
            <person name="Butler J."/>
            <person name="Chin C."/>
            <person name="Gnerre S."/>
            <person name="Grabherr M."/>
            <person name="Kleber M."/>
            <person name="Mauceli E."/>
            <person name="MacCallum I."/>
        </authorList>
    </citation>
    <scope>NUCLEOTIDE SEQUENCE [LARGE SCALE GENOMIC DNA]</scope>
    <source>
        <strain evidence="18">Tai18E2</strain>
        <strain evidence="19">Tai18E2 / Tucson 14021-0261.01</strain>
    </source>
</reference>
<evidence type="ECO:0000256" key="9">
    <source>
        <dbReference type="ARBA" id="ARBA00023136"/>
    </source>
</evidence>
<dbReference type="GO" id="GO:0000902">
    <property type="term" value="P:cell morphogenesis"/>
    <property type="evidence" value="ECO:0007669"/>
    <property type="project" value="UniProtKB-ARBA"/>
</dbReference>
<feature type="disulfide bond" evidence="12">
    <location>
        <begin position="739"/>
        <end position="748"/>
    </location>
</feature>
<keyword evidence="9 14" id="KW-0472">Membrane</keyword>
<feature type="domain" description="EGF-like" evidence="16">
    <location>
        <begin position="906"/>
        <end position="942"/>
    </location>
</feature>
<dbReference type="PROSITE" id="PS00022">
    <property type="entry name" value="EGF_1"/>
    <property type="match status" value="7"/>
</dbReference>
<organism evidence="18 19">
    <name type="scientific">Drosophila yakuba</name>
    <name type="common">Fruit fly</name>
    <dbReference type="NCBI Taxonomy" id="7245"/>
    <lineage>
        <taxon>Eukaryota</taxon>
        <taxon>Metazoa</taxon>
        <taxon>Ecdysozoa</taxon>
        <taxon>Arthropoda</taxon>
        <taxon>Hexapoda</taxon>
        <taxon>Insecta</taxon>
        <taxon>Pterygota</taxon>
        <taxon>Neoptera</taxon>
        <taxon>Endopterygota</taxon>
        <taxon>Diptera</taxon>
        <taxon>Brachycera</taxon>
        <taxon>Muscomorpha</taxon>
        <taxon>Ephydroidea</taxon>
        <taxon>Drosophilidae</taxon>
        <taxon>Drosophila</taxon>
        <taxon>Sophophora</taxon>
    </lineage>
</organism>
<proteinExistence type="predicted"/>
<evidence type="ECO:0000256" key="11">
    <source>
        <dbReference type="ARBA" id="ARBA00023180"/>
    </source>
</evidence>
<evidence type="ECO:0000313" key="18">
    <source>
        <dbReference type="EMBL" id="KRJ97089.1"/>
    </source>
</evidence>
<feature type="disulfide bond" evidence="12">
    <location>
        <begin position="835"/>
        <end position="845"/>
    </location>
</feature>
<dbReference type="FunFam" id="2.10.25.10:FF:000637">
    <property type="entry name" value="Weary, isoform B"/>
    <property type="match status" value="1"/>
</dbReference>
<keyword evidence="7" id="KW-0106">Calcium</keyword>
<feature type="signal peptide" evidence="15">
    <location>
        <begin position="1"/>
        <end position="19"/>
    </location>
</feature>
<feature type="region of interest" description="Disordered" evidence="13">
    <location>
        <begin position="1087"/>
        <end position="1135"/>
    </location>
</feature>
<evidence type="ECO:0000256" key="13">
    <source>
        <dbReference type="SAM" id="MobiDB-lite"/>
    </source>
</evidence>
<dbReference type="GO" id="GO:0032991">
    <property type="term" value="C:protein-containing complex"/>
    <property type="evidence" value="ECO:0007669"/>
    <property type="project" value="TreeGrafter"/>
</dbReference>
<dbReference type="FunFam" id="2.10.25.10:FF:000391">
    <property type="entry name" value="Weary, isoform C"/>
    <property type="match status" value="1"/>
</dbReference>
<feature type="compositionally biased region" description="Low complexity" evidence="13">
    <location>
        <begin position="494"/>
        <end position="517"/>
    </location>
</feature>
<evidence type="ECO:0000256" key="2">
    <source>
        <dbReference type="ARBA" id="ARBA00022475"/>
    </source>
</evidence>
<comment type="subcellular location">
    <subcellularLocation>
        <location evidence="1">Cell membrane</location>
        <topology evidence="1">Single-pass type I membrane protein</topology>
    </subcellularLocation>
</comment>
<keyword evidence="8 14" id="KW-1133">Transmembrane helix</keyword>
<feature type="domain" description="EGF-like" evidence="16">
    <location>
        <begin position="831"/>
        <end position="866"/>
    </location>
</feature>
<dbReference type="SMR" id="A0A0R1DQ58"/>
<accession>A0A0R1DQ58</accession>
<feature type="chain" id="PRO_5014238674" evidence="15">
    <location>
        <begin position="20"/>
        <end position="1168"/>
    </location>
</feature>
<feature type="disulfide bond" evidence="12">
    <location>
        <begin position="819"/>
        <end position="828"/>
    </location>
</feature>
<keyword evidence="19" id="KW-1185">Reference proteome</keyword>
<dbReference type="OrthoDB" id="283575at2759"/>
<dbReference type="InterPro" id="IPR000742">
    <property type="entry name" value="EGF"/>
</dbReference>
<evidence type="ECO:0000259" key="16">
    <source>
        <dbReference type="PROSITE" id="PS50026"/>
    </source>
</evidence>
<feature type="domain" description="EGF-like" evidence="16">
    <location>
        <begin position="793"/>
        <end position="829"/>
    </location>
</feature>
<dbReference type="InterPro" id="IPR018097">
    <property type="entry name" value="EGF_Ca-bd_CS"/>
</dbReference>
<dbReference type="InterPro" id="IPR000152">
    <property type="entry name" value="EGF-type_Asp/Asn_hydroxyl_site"/>
</dbReference>
<evidence type="ECO:0000256" key="12">
    <source>
        <dbReference type="PROSITE-ProRule" id="PRU00076"/>
    </source>
</evidence>
<dbReference type="PROSITE" id="PS00010">
    <property type="entry name" value="ASX_HYDROXYL"/>
    <property type="match status" value="3"/>
</dbReference>
<evidence type="ECO:0000256" key="3">
    <source>
        <dbReference type="ARBA" id="ARBA00022536"/>
    </source>
</evidence>
<dbReference type="GO" id="GO:0007157">
    <property type="term" value="P:heterophilic cell-cell adhesion via plasma membrane cell adhesion molecules"/>
    <property type="evidence" value="ECO:0007669"/>
    <property type="project" value="TreeGrafter"/>
</dbReference>
<feature type="compositionally biased region" description="Low complexity" evidence="13">
    <location>
        <begin position="1112"/>
        <end position="1135"/>
    </location>
</feature>
<dbReference type="InterPro" id="IPR001881">
    <property type="entry name" value="EGF-like_Ca-bd_dom"/>
</dbReference>
<feature type="domain" description="EGF-like" evidence="16">
    <location>
        <begin position="750"/>
        <end position="791"/>
    </location>
</feature>
<reference evidence="18" key="4">
    <citation type="submission" date="2015-11" db="EMBL/GenBank/DDBJ databases">
        <authorList>
            <consortium name="FlyBase"/>
        </authorList>
    </citation>
    <scope>NUCLEOTIDE SEQUENCE</scope>
    <source>
        <strain evidence="18">Tai18E2</strain>
    </source>
</reference>
<feature type="disulfide bond" evidence="12">
    <location>
        <begin position="781"/>
        <end position="790"/>
    </location>
</feature>
<dbReference type="SUPFAM" id="SSF57184">
    <property type="entry name" value="Growth factor receptor domain"/>
    <property type="match status" value="1"/>
</dbReference>
<evidence type="ECO:0000256" key="10">
    <source>
        <dbReference type="ARBA" id="ARBA00023157"/>
    </source>
</evidence>
<dbReference type="PANTHER" id="PTHR24049">
    <property type="entry name" value="CRUMBS FAMILY MEMBER"/>
    <property type="match status" value="1"/>
</dbReference>
<keyword evidence="6" id="KW-0677">Repeat</keyword>
<evidence type="ECO:0000313" key="17">
    <source>
        <dbReference type="EMBL" id="KRJ97088.1"/>
    </source>
</evidence>
<feature type="domain" description="EGF-like" evidence="16">
    <location>
        <begin position="945"/>
        <end position="981"/>
    </location>
</feature>
<keyword evidence="3 12" id="KW-0245">EGF-like domain</keyword>
<feature type="transmembrane region" description="Helical" evidence="14">
    <location>
        <begin position="1025"/>
        <end position="1046"/>
    </location>
</feature>
<feature type="disulfide bond" evidence="12">
    <location>
        <begin position="720"/>
        <end position="737"/>
    </location>
</feature>
<feature type="region of interest" description="Disordered" evidence="13">
    <location>
        <begin position="43"/>
        <end position="67"/>
    </location>
</feature>
<dbReference type="CDD" id="cd00054">
    <property type="entry name" value="EGF_CA"/>
    <property type="match status" value="6"/>
</dbReference>
<dbReference type="InterPro" id="IPR051022">
    <property type="entry name" value="Notch_Cell-Fate_Det"/>
</dbReference>
<dbReference type="PANTHER" id="PTHR24049:SF22">
    <property type="entry name" value="DROSOPHILA CRUMBS HOMOLOG"/>
    <property type="match status" value="1"/>
</dbReference>
<feature type="disulfide bond" evidence="12">
    <location>
        <begin position="971"/>
        <end position="980"/>
    </location>
</feature>
<dbReference type="Proteomes" id="UP000002282">
    <property type="component" value="Chromosome 2L"/>
</dbReference>
<keyword evidence="5 15" id="KW-0732">Signal</keyword>
<dbReference type="SMART" id="SM00179">
    <property type="entry name" value="EGF_CA"/>
    <property type="match status" value="6"/>
</dbReference>
<feature type="compositionally biased region" description="Low complexity" evidence="13">
    <location>
        <begin position="431"/>
        <end position="471"/>
    </location>
</feature>
<dbReference type="GO" id="GO:0005509">
    <property type="term" value="F:calcium ion binding"/>
    <property type="evidence" value="ECO:0007669"/>
    <property type="project" value="InterPro"/>
</dbReference>
<evidence type="ECO:0000256" key="4">
    <source>
        <dbReference type="ARBA" id="ARBA00022692"/>
    </source>
</evidence>
<dbReference type="PROSITE" id="PS01186">
    <property type="entry name" value="EGF_2"/>
    <property type="match status" value="6"/>
</dbReference>
<evidence type="ECO:0000256" key="7">
    <source>
        <dbReference type="ARBA" id="ARBA00022837"/>
    </source>
</evidence>
<dbReference type="FunFam" id="2.10.25.10:FF:000404">
    <property type="entry name" value="Weary, isoform B"/>
    <property type="match status" value="1"/>
</dbReference>
<evidence type="ECO:0000256" key="5">
    <source>
        <dbReference type="ARBA" id="ARBA00022729"/>
    </source>
</evidence>
<keyword evidence="11" id="KW-0325">Glycoprotein</keyword>
<keyword evidence="4 14" id="KW-0812">Transmembrane</keyword>
<dbReference type="FunFam" id="2.10.25.10:FF:000230">
    <property type="entry name" value="Delta-like protein"/>
    <property type="match status" value="1"/>
</dbReference>
<feature type="region of interest" description="Disordered" evidence="13">
    <location>
        <begin position="119"/>
        <end position="140"/>
    </location>
</feature>
<reference evidence="18" key="1">
    <citation type="submission" date="2006-01" db="EMBL/GenBank/DDBJ databases">
        <title>The Genome of Drosophila yakuba.</title>
        <authorList>
            <consortium name="The Drosophila yakuba Sequencing Consortium"/>
        </authorList>
    </citation>
    <scope>NUCLEOTIDE SEQUENCE</scope>
    <source>
        <strain evidence="18">Tai18E2</strain>
    </source>
</reference>
<dbReference type="SMART" id="SM00181">
    <property type="entry name" value="EGF"/>
    <property type="match status" value="7"/>
</dbReference>